<dbReference type="Gene3D" id="6.10.140.2220">
    <property type="match status" value="1"/>
</dbReference>
<name>A0A0H2S8Z5_9AGAM</name>
<dbReference type="Proteomes" id="UP000053477">
    <property type="component" value="Unassembled WGS sequence"/>
</dbReference>
<keyword evidence="7" id="KW-1185">Reference proteome</keyword>
<dbReference type="PROSITE" id="PS01360">
    <property type="entry name" value="ZF_MYND_1"/>
    <property type="match status" value="1"/>
</dbReference>
<keyword evidence="1" id="KW-0479">Metal-binding</keyword>
<dbReference type="InterPro" id="IPR002893">
    <property type="entry name" value="Znf_MYND"/>
</dbReference>
<dbReference type="EMBL" id="KQ085897">
    <property type="protein sequence ID" value="KLO18148.1"/>
    <property type="molecule type" value="Genomic_DNA"/>
</dbReference>
<dbReference type="STRING" id="27342.A0A0H2S8Z5"/>
<feature type="domain" description="MYND-type" evidence="5">
    <location>
        <begin position="169"/>
        <end position="210"/>
    </location>
</feature>
<evidence type="ECO:0000256" key="2">
    <source>
        <dbReference type="ARBA" id="ARBA00022771"/>
    </source>
</evidence>
<evidence type="ECO:0000256" key="3">
    <source>
        <dbReference type="ARBA" id="ARBA00022833"/>
    </source>
</evidence>
<dbReference type="AlphaFoldDB" id="A0A0H2S8Z5"/>
<sequence length="443" mass="49433">MDKLLKDGLLSIIVQLLFFVSEDLGKAPSRRSLLEDNAYSIFALCIRIVQRSILIRNGPLWTSRLLNHGFLSAIARILSSVRSVEDVDKRFLRAIIGVNIPLYFCHRVVLSSATKATKDVTISGESKILESSSIVLQDSWTIFTEVLLERIVLNTAFEREFSPDSGRKCENCGKAEQEVSMFKCAACTSVYYCSKKCQTISWKNGHREKCKKTEEVKSVTGVGRPTDKFLYVVALAELRRHFPGVSKRIASTENPSGIPYDEAFFTVCLSNPPTIKVRSIKEVQRVDQRQKYDGQGGATIAEDVMAMLRHTSGLPCRFEVLSYWGGNASSAVQFIDILPPNMQLSPSGEAYVVDVQVQEAHLKRRKPAVDEQGKKKLEFLLDEVDRHVMDAREHFVPPAPGDGTSPKTIYDYVEAKVAADPKVLSWLGIDPNPDNDGPKEISS</sequence>
<dbReference type="InParanoid" id="A0A0H2S8Z5"/>
<proteinExistence type="predicted"/>
<evidence type="ECO:0000256" key="1">
    <source>
        <dbReference type="ARBA" id="ARBA00022723"/>
    </source>
</evidence>
<dbReference type="PROSITE" id="PS50865">
    <property type="entry name" value="ZF_MYND_2"/>
    <property type="match status" value="1"/>
</dbReference>
<evidence type="ECO:0000313" key="7">
    <source>
        <dbReference type="Proteomes" id="UP000053477"/>
    </source>
</evidence>
<dbReference type="OrthoDB" id="265717at2759"/>
<keyword evidence="2 4" id="KW-0863">Zinc-finger</keyword>
<dbReference type="Pfam" id="PF01753">
    <property type="entry name" value="zf-MYND"/>
    <property type="match status" value="1"/>
</dbReference>
<keyword evidence="3" id="KW-0862">Zinc</keyword>
<evidence type="ECO:0000259" key="5">
    <source>
        <dbReference type="PROSITE" id="PS50865"/>
    </source>
</evidence>
<evidence type="ECO:0000256" key="4">
    <source>
        <dbReference type="PROSITE-ProRule" id="PRU00134"/>
    </source>
</evidence>
<dbReference type="GO" id="GO:0008270">
    <property type="term" value="F:zinc ion binding"/>
    <property type="evidence" value="ECO:0007669"/>
    <property type="project" value="UniProtKB-KW"/>
</dbReference>
<gene>
    <name evidence="6" type="ORF">SCHPADRAFT_131607</name>
</gene>
<reference evidence="6 7" key="1">
    <citation type="submission" date="2015-04" db="EMBL/GenBank/DDBJ databases">
        <title>Complete genome sequence of Schizopora paradoxa KUC8140, a cosmopolitan wood degrader in East Asia.</title>
        <authorList>
            <consortium name="DOE Joint Genome Institute"/>
            <person name="Min B."/>
            <person name="Park H."/>
            <person name="Jang Y."/>
            <person name="Kim J.-J."/>
            <person name="Kim K.H."/>
            <person name="Pangilinan J."/>
            <person name="Lipzen A."/>
            <person name="Riley R."/>
            <person name="Grigoriev I.V."/>
            <person name="Spatafora J.W."/>
            <person name="Choi I.-G."/>
        </authorList>
    </citation>
    <scope>NUCLEOTIDE SEQUENCE [LARGE SCALE GENOMIC DNA]</scope>
    <source>
        <strain evidence="6 7">KUC8140</strain>
    </source>
</reference>
<organism evidence="6 7">
    <name type="scientific">Schizopora paradoxa</name>
    <dbReference type="NCBI Taxonomy" id="27342"/>
    <lineage>
        <taxon>Eukaryota</taxon>
        <taxon>Fungi</taxon>
        <taxon>Dikarya</taxon>
        <taxon>Basidiomycota</taxon>
        <taxon>Agaricomycotina</taxon>
        <taxon>Agaricomycetes</taxon>
        <taxon>Hymenochaetales</taxon>
        <taxon>Schizoporaceae</taxon>
        <taxon>Schizopora</taxon>
    </lineage>
</organism>
<protein>
    <recommendedName>
        <fullName evidence="5">MYND-type domain-containing protein</fullName>
    </recommendedName>
</protein>
<accession>A0A0H2S8Z5</accession>
<dbReference type="SUPFAM" id="SSF144232">
    <property type="entry name" value="HIT/MYND zinc finger-like"/>
    <property type="match status" value="1"/>
</dbReference>
<evidence type="ECO:0000313" key="6">
    <source>
        <dbReference type="EMBL" id="KLO18148.1"/>
    </source>
</evidence>